<accession>W7YTK9</accession>
<dbReference type="SUPFAM" id="SSF82866">
    <property type="entry name" value="Multidrug efflux transporter AcrB transmembrane domain"/>
    <property type="match status" value="1"/>
</dbReference>
<dbReference type="STRING" id="869213.GCA_000517085_02076"/>
<sequence>MGYDPDELEQAKDELETELTEMPALFNITNNSQIGSQELRLKLKPEAYALGLTNKSLMAEVQQGFYGGLAQRIQEGKDEIWVYVRYSRDNRETVGQLENMLIHTSKGNYPLGRVAEISSARSLSTINHFNGRREIRVDAYQKDQSQSVPDILSYIEESILPKIIEKHPDVTYMHQGQQKDTKEQMGSMMLYFGVAFLVIVLVIMIHFKSFLQGVLVIVMIPLGFVGAIWGHGFHDQPISMMSLWGMVALSGVVINDAIVFVSKYNQNLEHGMKLIEAIKDAGMSRFRAIFLTTVTTTAGLMPLILENSPDARMLIPMAISLAYGIMFGTVFILIVLPVLVVITNKVVLFMYNVRSEEKLAPEDVETAVINARIEATLRRNMAKEFD</sequence>
<dbReference type="GO" id="GO:0005886">
    <property type="term" value="C:plasma membrane"/>
    <property type="evidence" value="ECO:0007669"/>
    <property type="project" value="TreeGrafter"/>
</dbReference>
<keyword evidence="1" id="KW-0472">Membrane</keyword>
<evidence type="ECO:0000313" key="3">
    <source>
        <dbReference type="Proteomes" id="UP000019402"/>
    </source>
</evidence>
<dbReference type="AlphaFoldDB" id="W7YTK9"/>
<feature type="transmembrane region" description="Helical" evidence="1">
    <location>
        <begin position="286"/>
        <end position="305"/>
    </location>
</feature>
<dbReference type="PANTHER" id="PTHR32063:SF33">
    <property type="entry name" value="RND SUPERFAMILY EFFLUX PUMP PERMEASE COMPONENT"/>
    <property type="match status" value="1"/>
</dbReference>
<dbReference type="PANTHER" id="PTHR32063">
    <property type="match status" value="1"/>
</dbReference>
<dbReference type="Gene3D" id="1.20.1640.10">
    <property type="entry name" value="Multidrug efflux transporter AcrB transmembrane domain"/>
    <property type="match status" value="1"/>
</dbReference>
<dbReference type="PRINTS" id="PR00702">
    <property type="entry name" value="ACRIFLAVINRP"/>
</dbReference>
<feature type="transmembrane region" description="Helical" evidence="1">
    <location>
        <begin position="188"/>
        <end position="207"/>
    </location>
</feature>
<feature type="transmembrane region" description="Helical" evidence="1">
    <location>
        <begin position="214"/>
        <end position="231"/>
    </location>
</feature>
<dbReference type="InterPro" id="IPR027463">
    <property type="entry name" value="AcrB_DN_DC_subdom"/>
</dbReference>
<name>W7YTK9_9BACT</name>
<protein>
    <submittedName>
        <fullName evidence="2">Swarming motility protein SwrC</fullName>
    </submittedName>
</protein>
<keyword evidence="1" id="KW-0812">Transmembrane</keyword>
<dbReference type="eggNOG" id="COG0841">
    <property type="taxonomic scope" value="Bacteria"/>
</dbReference>
<feature type="transmembrane region" description="Helical" evidence="1">
    <location>
        <begin position="243"/>
        <end position="265"/>
    </location>
</feature>
<keyword evidence="3" id="KW-1185">Reference proteome</keyword>
<dbReference type="GO" id="GO:0042910">
    <property type="term" value="F:xenobiotic transmembrane transporter activity"/>
    <property type="evidence" value="ECO:0007669"/>
    <property type="project" value="TreeGrafter"/>
</dbReference>
<dbReference type="Pfam" id="PF00873">
    <property type="entry name" value="ACR_tran"/>
    <property type="match status" value="1"/>
</dbReference>
<keyword evidence="1" id="KW-1133">Transmembrane helix</keyword>
<organism evidence="2 3">
    <name type="scientific">Saccharicrinis fermentans DSM 9555 = JCM 21142</name>
    <dbReference type="NCBI Taxonomy" id="869213"/>
    <lineage>
        <taxon>Bacteria</taxon>
        <taxon>Pseudomonadati</taxon>
        <taxon>Bacteroidota</taxon>
        <taxon>Bacteroidia</taxon>
        <taxon>Marinilabiliales</taxon>
        <taxon>Marinilabiliaceae</taxon>
        <taxon>Saccharicrinis</taxon>
    </lineage>
</organism>
<proteinExistence type="predicted"/>
<dbReference type="InterPro" id="IPR001036">
    <property type="entry name" value="Acrflvin-R"/>
</dbReference>
<feature type="transmembrane region" description="Helical" evidence="1">
    <location>
        <begin position="317"/>
        <end position="342"/>
    </location>
</feature>
<evidence type="ECO:0000256" key="1">
    <source>
        <dbReference type="SAM" id="Phobius"/>
    </source>
</evidence>
<comment type="caution">
    <text evidence="2">The sequence shown here is derived from an EMBL/GenBank/DDBJ whole genome shotgun (WGS) entry which is preliminary data.</text>
</comment>
<dbReference type="Gene3D" id="3.30.70.1440">
    <property type="entry name" value="Multidrug efflux transporter AcrB pore domain"/>
    <property type="match status" value="1"/>
</dbReference>
<dbReference type="Proteomes" id="UP000019402">
    <property type="component" value="Unassembled WGS sequence"/>
</dbReference>
<gene>
    <name evidence="2" type="ORF">JCM21142_104542</name>
</gene>
<dbReference type="EMBL" id="BAMD01000125">
    <property type="protein sequence ID" value="GAF05789.1"/>
    <property type="molecule type" value="Genomic_DNA"/>
</dbReference>
<evidence type="ECO:0000313" key="2">
    <source>
        <dbReference type="EMBL" id="GAF05789.1"/>
    </source>
</evidence>
<dbReference type="SUPFAM" id="SSF82714">
    <property type="entry name" value="Multidrug efflux transporter AcrB TolC docking domain, DN and DC subdomains"/>
    <property type="match status" value="1"/>
</dbReference>
<reference evidence="2 3" key="1">
    <citation type="journal article" date="2014" name="Genome Announc.">
        <title>Draft Genome Sequence of Cytophaga fermentans JCM 21142T, a Facultative Anaerobe Isolated from Marine Mud.</title>
        <authorList>
            <person name="Starns D."/>
            <person name="Oshima K."/>
            <person name="Suda W."/>
            <person name="Iino T."/>
            <person name="Yuki M."/>
            <person name="Inoue J."/>
            <person name="Kitamura K."/>
            <person name="Iida T."/>
            <person name="Darby A."/>
            <person name="Hattori M."/>
            <person name="Ohkuma M."/>
        </authorList>
    </citation>
    <scope>NUCLEOTIDE SEQUENCE [LARGE SCALE GENOMIC DNA]</scope>
    <source>
        <strain evidence="2 3">JCM 21142</strain>
    </source>
</reference>
<dbReference type="Gene3D" id="3.30.2090.10">
    <property type="entry name" value="Multidrug efflux transporter AcrB TolC docking domain, DN and DC subdomains"/>
    <property type="match status" value="1"/>
</dbReference>